<dbReference type="EMBL" id="FPHZ01000067">
    <property type="protein sequence ID" value="SFV87690.1"/>
    <property type="molecule type" value="Genomic_DNA"/>
</dbReference>
<gene>
    <name evidence="2" type="ORF">MNB_SUP05-SYMBIONT-5-153</name>
</gene>
<dbReference type="Gene3D" id="1.10.10.2910">
    <property type="match status" value="1"/>
</dbReference>
<sequence length="126" mass="13994">MGAYIEDLGDEISGQIIKVQDSNDKFAISVSQSDNKQEQRFTAAHELSHFLLHKDKIGDGIVDSPLYRSTMSNKIEVEANKLAADILMPYVKIDLAIEEGAKTLEDLARYFDVSVQAIKVRLGIPV</sequence>
<proteinExistence type="predicted"/>
<dbReference type="AlphaFoldDB" id="A0A1W1E145"/>
<dbReference type="PANTHER" id="PTHR43236:SF2">
    <property type="entry name" value="BLL0069 PROTEIN"/>
    <property type="match status" value="1"/>
</dbReference>
<dbReference type="PANTHER" id="PTHR43236">
    <property type="entry name" value="ANTITOXIN HIGA1"/>
    <property type="match status" value="1"/>
</dbReference>
<reference evidence="2" key="1">
    <citation type="submission" date="2016-10" db="EMBL/GenBank/DDBJ databases">
        <authorList>
            <person name="de Groot N.N."/>
        </authorList>
    </citation>
    <scope>NUCLEOTIDE SEQUENCE</scope>
</reference>
<feature type="domain" description="IrrE N-terminal-like" evidence="1">
    <location>
        <begin position="28"/>
        <end position="122"/>
    </location>
</feature>
<organism evidence="2">
    <name type="scientific">hydrothermal vent metagenome</name>
    <dbReference type="NCBI Taxonomy" id="652676"/>
    <lineage>
        <taxon>unclassified sequences</taxon>
        <taxon>metagenomes</taxon>
        <taxon>ecological metagenomes</taxon>
    </lineage>
</organism>
<dbReference type="Pfam" id="PF06114">
    <property type="entry name" value="Peptidase_M78"/>
    <property type="match status" value="1"/>
</dbReference>
<dbReference type="InterPro" id="IPR052345">
    <property type="entry name" value="Rad_response_metalloprotease"/>
</dbReference>
<dbReference type="InterPro" id="IPR010359">
    <property type="entry name" value="IrrE_HExxH"/>
</dbReference>
<evidence type="ECO:0000259" key="1">
    <source>
        <dbReference type="Pfam" id="PF06114"/>
    </source>
</evidence>
<accession>A0A1W1E145</accession>
<name>A0A1W1E145_9ZZZZ</name>
<evidence type="ECO:0000313" key="2">
    <source>
        <dbReference type="EMBL" id="SFV87690.1"/>
    </source>
</evidence>
<protein>
    <submittedName>
        <fullName evidence="2">Zn peptidase</fullName>
    </submittedName>
</protein>